<dbReference type="OrthoDB" id="7678938at2"/>
<comment type="caution">
    <text evidence="2">The sequence shown here is derived from an EMBL/GenBank/DDBJ whole genome shotgun (WGS) entry which is preliminary data.</text>
</comment>
<proteinExistence type="predicted"/>
<dbReference type="InterPro" id="IPR039840">
    <property type="entry name" value="NAA80"/>
</dbReference>
<organism evidence="2 3">
    <name type="scientific">Aquicella lusitana</name>
    <dbReference type="NCBI Taxonomy" id="254246"/>
    <lineage>
        <taxon>Bacteria</taxon>
        <taxon>Pseudomonadati</taxon>
        <taxon>Pseudomonadota</taxon>
        <taxon>Gammaproteobacteria</taxon>
        <taxon>Legionellales</taxon>
        <taxon>Coxiellaceae</taxon>
        <taxon>Aquicella</taxon>
    </lineage>
</organism>
<sequence length="158" mass="18247">MQSNLKIKLLADCPEYISPLAYLWFNELGKAWIPNASVERAKETYRTHANKDIMPMTFVAIYENKPIAMASLREDDGIGNHFSPYLGSLIVHPDYRRRGIGELLINLVKQQAKVMGHDKLYLIALDPTLPSWYTRLGWKYIGMDKLYHHPVTVMEIEL</sequence>
<dbReference type="RefSeq" id="WP_114834602.1">
    <property type="nucleotide sequence ID" value="NZ_LR699115.1"/>
</dbReference>
<evidence type="ECO:0000313" key="2">
    <source>
        <dbReference type="EMBL" id="RDI42532.1"/>
    </source>
</evidence>
<dbReference type="PANTHER" id="PTHR13538:SF4">
    <property type="entry name" value="N-ALPHA-ACETYLTRANSFERASE 80"/>
    <property type="match status" value="1"/>
</dbReference>
<keyword evidence="3" id="KW-1185">Reference proteome</keyword>
<dbReference type="InterPro" id="IPR016181">
    <property type="entry name" value="Acyl_CoA_acyltransferase"/>
</dbReference>
<evidence type="ECO:0000259" key="1">
    <source>
        <dbReference type="PROSITE" id="PS51186"/>
    </source>
</evidence>
<dbReference type="PANTHER" id="PTHR13538">
    <property type="entry name" value="N-ACETYLTRANSFERASE 6"/>
    <property type="match status" value="1"/>
</dbReference>
<reference evidence="2 3" key="1">
    <citation type="submission" date="2018-07" db="EMBL/GenBank/DDBJ databases">
        <title>Genomic Encyclopedia of Type Strains, Phase IV (KMG-IV): sequencing the most valuable type-strain genomes for metagenomic binning, comparative biology and taxonomic classification.</title>
        <authorList>
            <person name="Goeker M."/>
        </authorList>
    </citation>
    <scope>NUCLEOTIDE SEQUENCE [LARGE SCALE GENOMIC DNA]</scope>
    <source>
        <strain evidence="2 3">DSM 16500</strain>
    </source>
</reference>
<dbReference type="Proteomes" id="UP000254720">
    <property type="component" value="Unassembled WGS sequence"/>
</dbReference>
<dbReference type="GO" id="GO:0008080">
    <property type="term" value="F:N-acetyltransferase activity"/>
    <property type="evidence" value="ECO:0007669"/>
    <property type="project" value="InterPro"/>
</dbReference>
<dbReference type="Gene3D" id="3.40.630.30">
    <property type="match status" value="1"/>
</dbReference>
<dbReference type="AlphaFoldDB" id="A0A370GFE2"/>
<dbReference type="EMBL" id="QQAX01000014">
    <property type="protein sequence ID" value="RDI42532.1"/>
    <property type="molecule type" value="Genomic_DNA"/>
</dbReference>
<gene>
    <name evidence="2" type="ORF">C8D86_1141</name>
</gene>
<dbReference type="GO" id="GO:0005737">
    <property type="term" value="C:cytoplasm"/>
    <property type="evidence" value="ECO:0007669"/>
    <property type="project" value="TreeGrafter"/>
</dbReference>
<evidence type="ECO:0000313" key="3">
    <source>
        <dbReference type="Proteomes" id="UP000254720"/>
    </source>
</evidence>
<feature type="domain" description="N-acetyltransferase" evidence="1">
    <location>
        <begin position="11"/>
        <end position="158"/>
    </location>
</feature>
<dbReference type="SUPFAM" id="SSF55729">
    <property type="entry name" value="Acyl-CoA N-acyltransferases (Nat)"/>
    <property type="match status" value="1"/>
</dbReference>
<dbReference type="Pfam" id="PF00583">
    <property type="entry name" value="Acetyltransf_1"/>
    <property type="match status" value="1"/>
</dbReference>
<protein>
    <submittedName>
        <fullName evidence="2">Acetyltransferase (GNAT) family protein</fullName>
    </submittedName>
</protein>
<dbReference type="GO" id="GO:1905502">
    <property type="term" value="F:acetyl-CoA binding"/>
    <property type="evidence" value="ECO:0007669"/>
    <property type="project" value="TreeGrafter"/>
</dbReference>
<accession>A0A370GFE2</accession>
<keyword evidence="2" id="KW-0808">Transferase</keyword>
<dbReference type="InterPro" id="IPR000182">
    <property type="entry name" value="GNAT_dom"/>
</dbReference>
<dbReference type="CDD" id="cd04301">
    <property type="entry name" value="NAT_SF"/>
    <property type="match status" value="1"/>
</dbReference>
<name>A0A370GFE2_9COXI</name>
<dbReference type="PROSITE" id="PS51186">
    <property type="entry name" value="GNAT"/>
    <property type="match status" value="1"/>
</dbReference>